<sequence length="165" mass="19122">MVLNIETSCFNKMFKIVKSRHFSRMYSSHVIVKEIKEGQVNGNSWIFKTQDGDKYRYLKQRCRAALYLHLTDGSKGNCFISKDEHSNHELEEEATNKIDKPIYAKIVELETLGIKPDGIIKNLIKCRFQPPKKTKLKNILKSIRKAMSRPFFTNSTGPKTPKMIL</sequence>
<dbReference type="EMBL" id="CAJNOC010003813">
    <property type="protein sequence ID" value="CAF0998817.1"/>
    <property type="molecule type" value="Genomic_DNA"/>
</dbReference>
<reference evidence="1" key="1">
    <citation type="submission" date="2021-02" db="EMBL/GenBank/DDBJ databases">
        <authorList>
            <person name="Nowell W R."/>
        </authorList>
    </citation>
    <scope>NUCLEOTIDE SEQUENCE</scope>
    <source>
        <strain evidence="1">Ploen Becks lab</strain>
    </source>
</reference>
<dbReference type="Proteomes" id="UP000663879">
    <property type="component" value="Unassembled WGS sequence"/>
</dbReference>
<organism evidence="1 2">
    <name type="scientific">Brachionus calyciflorus</name>
    <dbReference type="NCBI Taxonomy" id="104777"/>
    <lineage>
        <taxon>Eukaryota</taxon>
        <taxon>Metazoa</taxon>
        <taxon>Spiralia</taxon>
        <taxon>Gnathifera</taxon>
        <taxon>Rotifera</taxon>
        <taxon>Eurotatoria</taxon>
        <taxon>Monogononta</taxon>
        <taxon>Pseudotrocha</taxon>
        <taxon>Ploima</taxon>
        <taxon>Brachionidae</taxon>
        <taxon>Brachionus</taxon>
    </lineage>
</organism>
<dbReference type="OrthoDB" id="10161173at2759"/>
<gene>
    <name evidence="1" type="ORF">OXX778_LOCUS16296</name>
</gene>
<accession>A0A814GP04</accession>
<evidence type="ECO:0000313" key="2">
    <source>
        <dbReference type="Proteomes" id="UP000663879"/>
    </source>
</evidence>
<name>A0A814GP04_9BILA</name>
<comment type="caution">
    <text evidence="1">The sequence shown here is derived from an EMBL/GenBank/DDBJ whole genome shotgun (WGS) entry which is preliminary data.</text>
</comment>
<dbReference type="AlphaFoldDB" id="A0A814GP04"/>
<evidence type="ECO:0000313" key="1">
    <source>
        <dbReference type="EMBL" id="CAF0998817.1"/>
    </source>
</evidence>
<protein>
    <submittedName>
        <fullName evidence="1">Uncharacterized protein</fullName>
    </submittedName>
</protein>
<keyword evidence="2" id="KW-1185">Reference proteome</keyword>
<proteinExistence type="predicted"/>